<organism evidence="12 13">
    <name type="scientific">Mesorhabditis spiculigera</name>
    <dbReference type="NCBI Taxonomy" id="96644"/>
    <lineage>
        <taxon>Eukaryota</taxon>
        <taxon>Metazoa</taxon>
        <taxon>Ecdysozoa</taxon>
        <taxon>Nematoda</taxon>
        <taxon>Chromadorea</taxon>
        <taxon>Rhabditida</taxon>
        <taxon>Rhabditina</taxon>
        <taxon>Rhabditomorpha</taxon>
        <taxon>Rhabditoidea</taxon>
        <taxon>Rhabditidae</taxon>
        <taxon>Mesorhabditinae</taxon>
        <taxon>Mesorhabditis</taxon>
    </lineage>
</organism>
<evidence type="ECO:0000256" key="10">
    <source>
        <dbReference type="SAM" id="Coils"/>
    </source>
</evidence>
<dbReference type="InterPro" id="IPR017303">
    <property type="entry name" value="Tim44"/>
</dbReference>
<dbReference type="SMART" id="SM00978">
    <property type="entry name" value="Tim44"/>
    <property type="match status" value="1"/>
</dbReference>
<dbReference type="AlphaFoldDB" id="A0AA36C7Q6"/>
<sequence>MRRAITVARLVSRTVPQSSIFTPQVVLQRRLEVPCIELRQARLYSAPNPGRKGFLGNLIDNVKEELERNKELQDSKKKLNERMKELNDTEALKEARKKFEIVEKESVKSSEVIKVKMQELTEQMTKLVHEIQKTEAGKKLTAAGEEALKQARVAAEQIEKVAEKVGDTEVYKTVSTGVKSVKKEIDDIADVRMYSRPENLKKRSENTLSQEWERRTVAANDQATDVQLHKESRWYAGWGQFTEDNKYYNKMLDWKIRYDESDNIGVRLLRGVTERVSGLFSGSNEVADVLTEIAKVDPSFDRNQWLRFCEKEIIPNILEAAFVRMDEEVLQDWCYERAYMMLSNVIAELKKIHYHTRDSKIIDVSKVELVSGKMVEQGPVLVISFQVYVIKVVKNQEGKVVIGDPNNAVRQQHVWVMCRDMEELNPAMAWKLLEAHYQDSAITV</sequence>
<evidence type="ECO:0000256" key="4">
    <source>
        <dbReference type="ARBA" id="ARBA00022792"/>
    </source>
</evidence>
<dbReference type="PANTHER" id="PTHR10721:SF1">
    <property type="entry name" value="MITOCHONDRIAL IMPORT INNER MEMBRANE TRANSLOCASE SUBUNIT TIM44"/>
    <property type="match status" value="1"/>
</dbReference>
<comment type="caution">
    <text evidence="12">The sequence shown here is derived from an EMBL/GenBank/DDBJ whole genome shotgun (WGS) entry which is preliminary data.</text>
</comment>
<proteinExistence type="inferred from homology"/>
<gene>
    <name evidence="12" type="ORF">MSPICULIGERA_LOCUS2099</name>
</gene>
<dbReference type="InterPro" id="IPR039544">
    <property type="entry name" value="Tim44-like"/>
</dbReference>
<evidence type="ECO:0000313" key="12">
    <source>
        <dbReference type="EMBL" id="CAJ0562357.1"/>
    </source>
</evidence>
<dbReference type="Pfam" id="PF04280">
    <property type="entry name" value="Tim44"/>
    <property type="match status" value="1"/>
</dbReference>
<evidence type="ECO:0000256" key="7">
    <source>
        <dbReference type="ARBA" id="ARBA00023010"/>
    </source>
</evidence>
<feature type="coiled-coil region" evidence="10">
    <location>
        <begin position="55"/>
        <end position="137"/>
    </location>
</feature>
<evidence type="ECO:0000256" key="6">
    <source>
        <dbReference type="ARBA" id="ARBA00022946"/>
    </source>
</evidence>
<evidence type="ECO:0000256" key="2">
    <source>
        <dbReference type="ARBA" id="ARBA00009597"/>
    </source>
</evidence>
<evidence type="ECO:0000256" key="1">
    <source>
        <dbReference type="ARBA" id="ARBA00004273"/>
    </source>
</evidence>
<keyword evidence="4" id="KW-0999">Mitochondrion inner membrane</keyword>
<evidence type="ECO:0000313" key="13">
    <source>
        <dbReference type="Proteomes" id="UP001177023"/>
    </source>
</evidence>
<keyword evidence="7" id="KW-0811">Translocation</keyword>
<dbReference type="PIRSF" id="PIRSF037871">
    <property type="entry name" value="TIM44"/>
    <property type="match status" value="1"/>
</dbReference>
<evidence type="ECO:0000256" key="5">
    <source>
        <dbReference type="ARBA" id="ARBA00022927"/>
    </source>
</evidence>
<feature type="non-terminal residue" evidence="12">
    <location>
        <position position="1"/>
    </location>
</feature>
<dbReference type="GO" id="GO:0005743">
    <property type="term" value="C:mitochondrial inner membrane"/>
    <property type="evidence" value="ECO:0007669"/>
    <property type="project" value="UniProtKB-SubCell"/>
</dbReference>
<comment type="similarity">
    <text evidence="2">Belongs to the Tim44 family.</text>
</comment>
<protein>
    <recommendedName>
        <fullName evidence="11">Tim44-like domain-containing protein</fullName>
    </recommendedName>
</protein>
<dbReference type="Gene3D" id="3.10.450.240">
    <property type="match status" value="1"/>
</dbReference>
<keyword evidence="8" id="KW-0496">Mitochondrion</keyword>
<keyword evidence="13" id="KW-1185">Reference proteome</keyword>
<evidence type="ECO:0000256" key="8">
    <source>
        <dbReference type="ARBA" id="ARBA00023128"/>
    </source>
</evidence>
<keyword evidence="3" id="KW-0813">Transport</keyword>
<dbReference type="PANTHER" id="PTHR10721">
    <property type="entry name" value="MITOCHONDRIAL IMPORT INNER MEMBRANE TRANSLOCASE SUBUNIT TIM44"/>
    <property type="match status" value="1"/>
</dbReference>
<keyword evidence="10" id="KW-0175">Coiled coil</keyword>
<keyword evidence="9" id="KW-0472">Membrane</keyword>
<dbReference type="Proteomes" id="UP001177023">
    <property type="component" value="Unassembled WGS sequence"/>
</dbReference>
<dbReference type="EMBL" id="CATQJA010000644">
    <property type="protein sequence ID" value="CAJ0562357.1"/>
    <property type="molecule type" value="Genomic_DNA"/>
</dbReference>
<dbReference type="GO" id="GO:0030150">
    <property type="term" value="P:protein import into mitochondrial matrix"/>
    <property type="evidence" value="ECO:0007669"/>
    <property type="project" value="InterPro"/>
</dbReference>
<comment type="subcellular location">
    <subcellularLocation>
        <location evidence="1">Mitochondrion inner membrane</location>
    </subcellularLocation>
</comment>
<reference evidence="12" key="1">
    <citation type="submission" date="2023-06" db="EMBL/GenBank/DDBJ databases">
        <authorList>
            <person name="Delattre M."/>
        </authorList>
    </citation>
    <scope>NUCLEOTIDE SEQUENCE</scope>
    <source>
        <strain evidence="12">AF72</strain>
    </source>
</reference>
<keyword evidence="6" id="KW-0809">Transit peptide</keyword>
<keyword evidence="5" id="KW-0653">Protein transport</keyword>
<evidence type="ECO:0000259" key="11">
    <source>
        <dbReference type="SMART" id="SM00978"/>
    </source>
</evidence>
<accession>A0AA36C7Q6</accession>
<dbReference type="InterPro" id="IPR032710">
    <property type="entry name" value="NTF2-like_dom_sf"/>
</dbReference>
<name>A0AA36C7Q6_9BILA</name>
<evidence type="ECO:0000256" key="3">
    <source>
        <dbReference type="ARBA" id="ARBA00022448"/>
    </source>
</evidence>
<feature type="domain" description="Tim44-like" evidence="11">
    <location>
        <begin position="286"/>
        <end position="437"/>
    </location>
</feature>
<evidence type="ECO:0000256" key="9">
    <source>
        <dbReference type="ARBA" id="ARBA00023136"/>
    </source>
</evidence>
<dbReference type="GO" id="GO:0051087">
    <property type="term" value="F:protein-folding chaperone binding"/>
    <property type="evidence" value="ECO:0007669"/>
    <property type="project" value="InterPro"/>
</dbReference>
<dbReference type="InterPro" id="IPR007379">
    <property type="entry name" value="Tim44-like_dom"/>
</dbReference>
<dbReference type="SUPFAM" id="SSF54427">
    <property type="entry name" value="NTF2-like"/>
    <property type="match status" value="1"/>
</dbReference>